<dbReference type="RefSeq" id="WP_315625964.1">
    <property type="nucleotide sequence ID" value="NZ_JAUHMF010000002.1"/>
</dbReference>
<dbReference type="Proteomes" id="UP001254165">
    <property type="component" value="Unassembled WGS sequence"/>
</dbReference>
<comment type="caution">
    <text evidence="8">The sequence shown here is derived from an EMBL/GenBank/DDBJ whole genome shotgun (WGS) entry which is preliminary data.</text>
</comment>
<evidence type="ECO:0000256" key="1">
    <source>
        <dbReference type="ARBA" id="ARBA00004196"/>
    </source>
</evidence>
<evidence type="ECO:0000256" key="4">
    <source>
        <dbReference type="RuleBase" id="RU003744"/>
    </source>
</evidence>
<feature type="domain" description="Ionotropic glutamate receptor C-terminal" evidence="7">
    <location>
        <begin position="60"/>
        <end position="279"/>
    </location>
</feature>
<reference evidence="8 9" key="1">
    <citation type="submission" date="2023-07" db="EMBL/GenBank/DDBJ databases">
        <title>Novel species of Thermanaerothrix with wide hydrolytic capabilities.</title>
        <authorList>
            <person name="Zayulina K.S."/>
            <person name="Podosokorskaya O.A."/>
            <person name="Elcheninov A.G."/>
        </authorList>
    </citation>
    <scope>NUCLEOTIDE SEQUENCE [LARGE SCALE GENOMIC DNA]</scope>
    <source>
        <strain evidence="8 9">4228-RoL</strain>
    </source>
</reference>
<sequence>MKKFGLKVLILGVVLGLLLAACQPAATSTPAAGGQGGYPAPTSEGAAAQATAYPAATQITVRVATDATFPPFELVDETTKELTGFDVELMNAIAQKAGFKLEWTNLPFDPMLAGLSECQYDAAIAAITITDERKQSMLFSDPYINAGQIVVVRKGETRIKSKDDLSGMTVGAQLGTTGAIEAQKIPNVNFKPYDTYDLAFLDLANGQIDAVIADYPTALGFIGKNPEKLETVGEVFTEESYGIAICKNRADLVDKINTALKALKDEGFIQQLEQKWLASAAQ</sequence>
<dbReference type="SMART" id="SM00079">
    <property type="entry name" value="PBPe"/>
    <property type="match status" value="1"/>
</dbReference>
<dbReference type="InterPro" id="IPR018313">
    <property type="entry name" value="SBP_3_CS"/>
</dbReference>
<dbReference type="PANTHER" id="PTHR35936:SF17">
    <property type="entry name" value="ARGININE-BINDING EXTRACELLULAR PROTEIN ARTP"/>
    <property type="match status" value="1"/>
</dbReference>
<feature type="domain" description="Solute-binding protein family 3/N-terminal" evidence="6">
    <location>
        <begin position="60"/>
        <end position="280"/>
    </location>
</feature>
<protein>
    <submittedName>
        <fullName evidence="8">Basic amino acid ABC transporter substrate-binding protein</fullName>
    </submittedName>
</protein>
<dbReference type="PROSITE" id="PS51257">
    <property type="entry name" value="PROKAR_LIPOPROTEIN"/>
    <property type="match status" value="1"/>
</dbReference>
<comment type="similarity">
    <text evidence="2 4">Belongs to the bacterial solute-binding protein 3 family.</text>
</comment>
<feature type="signal peptide" evidence="5">
    <location>
        <begin position="1"/>
        <end position="26"/>
    </location>
</feature>
<evidence type="ECO:0000313" key="8">
    <source>
        <dbReference type="EMBL" id="MDT8899280.1"/>
    </source>
</evidence>
<dbReference type="CDD" id="cd13624">
    <property type="entry name" value="PBP2_Arg_Lys_His"/>
    <property type="match status" value="1"/>
</dbReference>
<dbReference type="SMART" id="SM00062">
    <property type="entry name" value="PBPb"/>
    <property type="match status" value="1"/>
</dbReference>
<evidence type="ECO:0000259" key="6">
    <source>
        <dbReference type="SMART" id="SM00062"/>
    </source>
</evidence>
<feature type="chain" id="PRO_5046196456" evidence="5">
    <location>
        <begin position="27"/>
        <end position="282"/>
    </location>
</feature>
<proteinExistence type="inferred from homology"/>
<keyword evidence="9" id="KW-1185">Reference proteome</keyword>
<dbReference type="Pfam" id="PF00497">
    <property type="entry name" value="SBP_bac_3"/>
    <property type="match status" value="1"/>
</dbReference>
<dbReference type="EMBL" id="JAUHMF010000002">
    <property type="protein sequence ID" value="MDT8899280.1"/>
    <property type="molecule type" value="Genomic_DNA"/>
</dbReference>
<dbReference type="InterPro" id="IPR001638">
    <property type="entry name" value="Solute-binding_3/MltF_N"/>
</dbReference>
<evidence type="ECO:0000256" key="3">
    <source>
        <dbReference type="ARBA" id="ARBA00022729"/>
    </source>
</evidence>
<dbReference type="Gene3D" id="3.40.190.10">
    <property type="entry name" value="Periplasmic binding protein-like II"/>
    <property type="match status" value="2"/>
</dbReference>
<name>A0ABU3NR16_9CHLR</name>
<evidence type="ECO:0000313" key="9">
    <source>
        <dbReference type="Proteomes" id="UP001254165"/>
    </source>
</evidence>
<comment type="subcellular location">
    <subcellularLocation>
        <location evidence="1">Cell envelope</location>
    </subcellularLocation>
</comment>
<evidence type="ECO:0000256" key="5">
    <source>
        <dbReference type="SAM" id="SignalP"/>
    </source>
</evidence>
<dbReference type="SUPFAM" id="SSF53850">
    <property type="entry name" value="Periplasmic binding protein-like II"/>
    <property type="match status" value="1"/>
</dbReference>
<dbReference type="PROSITE" id="PS01039">
    <property type="entry name" value="SBP_BACTERIAL_3"/>
    <property type="match status" value="1"/>
</dbReference>
<keyword evidence="3 5" id="KW-0732">Signal</keyword>
<dbReference type="PANTHER" id="PTHR35936">
    <property type="entry name" value="MEMBRANE-BOUND LYTIC MUREIN TRANSGLYCOSYLASE F"/>
    <property type="match status" value="1"/>
</dbReference>
<evidence type="ECO:0000256" key="2">
    <source>
        <dbReference type="ARBA" id="ARBA00010333"/>
    </source>
</evidence>
<gene>
    <name evidence="8" type="ORF">QYE77_13520</name>
</gene>
<organism evidence="8 9">
    <name type="scientific">Thermanaerothrix solaris</name>
    <dbReference type="NCBI Taxonomy" id="3058434"/>
    <lineage>
        <taxon>Bacteria</taxon>
        <taxon>Bacillati</taxon>
        <taxon>Chloroflexota</taxon>
        <taxon>Anaerolineae</taxon>
        <taxon>Anaerolineales</taxon>
        <taxon>Anaerolineaceae</taxon>
        <taxon>Thermanaerothrix</taxon>
    </lineage>
</organism>
<accession>A0ABU3NR16</accession>
<dbReference type="InterPro" id="IPR001320">
    <property type="entry name" value="Iontro_rcpt_C"/>
</dbReference>
<evidence type="ECO:0000259" key="7">
    <source>
        <dbReference type="SMART" id="SM00079"/>
    </source>
</evidence>